<organism evidence="1 2">
    <name type="scientific">Paraburkholderia caledonica</name>
    <dbReference type="NCBI Taxonomy" id="134536"/>
    <lineage>
        <taxon>Bacteria</taxon>
        <taxon>Pseudomonadati</taxon>
        <taxon>Pseudomonadota</taxon>
        <taxon>Betaproteobacteria</taxon>
        <taxon>Burkholderiales</taxon>
        <taxon>Burkholderiaceae</taxon>
        <taxon>Paraburkholderia</taxon>
    </lineage>
</organism>
<accession>A0ABU1L0Y2</accession>
<evidence type="ECO:0000313" key="1">
    <source>
        <dbReference type="EMBL" id="MDR6376812.1"/>
    </source>
</evidence>
<proteinExistence type="predicted"/>
<reference evidence="1 2" key="1">
    <citation type="submission" date="2023-07" db="EMBL/GenBank/DDBJ databases">
        <title>Sorghum-associated microbial communities from plants grown in Nebraska, USA.</title>
        <authorList>
            <person name="Schachtman D."/>
        </authorList>
    </citation>
    <scope>NUCLEOTIDE SEQUENCE [LARGE SCALE GENOMIC DNA]</scope>
    <source>
        <strain evidence="1 2">DS1039</strain>
    </source>
</reference>
<evidence type="ECO:0008006" key="3">
    <source>
        <dbReference type="Google" id="ProtNLM"/>
    </source>
</evidence>
<keyword evidence="2" id="KW-1185">Reference proteome</keyword>
<protein>
    <recommendedName>
        <fullName evidence="3">Secreted protein</fullName>
    </recommendedName>
</protein>
<sequence>MPIYASAIGLLMKRSATRFIMIATAAMSAGQLDRWEEVSKPSSSPSWDTKIEITQSFEKYGKRVTGDEWSLRKPSGCPSTIFRPR</sequence>
<dbReference type="Proteomes" id="UP001185254">
    <property type="component" value="Unassembled WGS sequence"/>
</dbReference>
<name>A0ABU1L0Y2_9BURK</name>
<evidence type="ECO:0000313" key="2">
    <source>
        <dbReference type="Proteomes" id="UP001185254"/>
    </source>
</evidence>
<comment type="caution">
    <text evidence="1">The sequence shown here is derived from an EMBL/GenBank/DDBJ whole genome shotgun (WGS) entry which is preliminary data.</text>
</comment>
<gene>
    <name evidence="1" type="ORF">J2776_003512</name>
</gene>
<dbReference type="EMBL" id="JAVDQN010000002">
    <property type="protein sequence ID" value="MDR6376812.1"/>
    <property type="molecule type" value="Genomic_DNA"/>
</dbReference>